<proteinExistence type="predicted"/>
<sequence length="341" mass="38731">MSLTVDVPGFGRLTLPWGVGISASDVISLAQSRLPGHWHGNKLLSSGQHQLGTNEIITQQTAVRGMVLANYSEISAEEACYIVHTAERGISLEQLQRLVRFVSVMADRWFETYGAHAGSRLRLSTFNLYHANHWIIKPATQGYHEQNGCSLVEVMSLDPRAQKPRWFVSHAWIDPRSMLRFWFDFFVFWQKRLAYGEPVSEFLACLEQHARVREMPGSTTYWVCAYANNQHRVEDDIMCNPRSTSFYRAMQMCEGVLLVLDSAGTPFQRIWCCFEQSIAIEHREDGWSRHRLLLDVGATDMQGKAHVLTDGLAGVETRMIGIVGLFRKSVRERPFPAALLA</sequence>
<keyword evidence="2" id="KW-1185">Reference proteome</keyword>
<organism evidence="1 2">
    <name type="scientific">Symbiodinium natans</name>
    <dbReference type="NCBI Taxonomy" id="878477"/>
    <lineage>
        <taxon>Eukaryota</taxon>
        <taxon>Sar</taxon>
        <taxon>Alveolata</taxon>
        <taxon>Dinophyceae</taxon>
        <taxon>Suessiales</taxon>
        <taxon>Symbiodiniaceae</taxon>
        <taxon>Symbiodinium</taxon>
    </lineage>
</organism>
<dbReference type="EMBL" id="CAJNDS010002379">
    <property type="protein sequence ID" value="CAE7455954.1"/>
    <property type="molecule type" value="Genomic_DNA"/>
</dbReference>
<name>A0A812RZH0_9DINO</name>
<dbReference type="AlphaFoldDB" id="A0A812RZH0"/>
<protein>
    <submittedName>
        <fullName evidence="1">FBL4 protein</fullName>
    </submittedName>
</protein>
<accession>A0A812RZH0</accession>
<reference evidence="1" key="1">
    <citation type="submission" date="2021-02" db="EMBL/GenBank/DDBJ databases">
        <authorList>
            <person name="Dougan E. K."/>
            <person name="Rhodes N."/>
            <person name="Thang M."/>
            <person name="Chan C."/>
        </authorList>
    </citation>
    <scope>NUCLEOTIDE SEQUENCE</scope>
</reference>
<dbReference type="OrthoDB" id="422168at2759"/>
<evidence type="ECO:0000313" key="2">
    <source>
        <dbReference type="Proteomes" id="UP000604046"/>
    </source>
</evidence>
<dbReference type="Proteomes" id="UP000604046">
    <property type="component" value="Unassembled WGS sequence"/>
</dbReference>
<evidence type="ECO:0000313" key="1">
    <source>
        <dbReference type="EMBL" id="CAE7455954.1"/>
    </source>
</evidence>
<comment type="caution">
    <text evidence="1">The sequence shown here is derived from an EMBL/GenBank/DDBJ whole genome shotgun (WGS) entry which is preliminary data.</text>
</comment>
<gene>
    <name evidence="1" type="primary">FBL4</name>
    <name evidence="1" type="ORF">SNAT2548_LOCUS25129</name>
</gene>